<dbReference type="KEGG" id="vg:18504867"/>
<sequence>MATETVRYFQIKNIDIWCNEAPIGDRPVGIYIPSATNYSTENINFRGCLYDIWCKNAWRGTHKDIRGNDTISHSCFYDGTRTNAEGVPIADAQSATSLLFDGYYANSPGGSGFYLNGVDYSNFAMAAVDHATLASYTFINSNVTGTLGAEYATVEYINVDGGVVDAYLSTYDDTTDNTNYVAVVKGTTGAIVKLCGRFRTQKYRLANVTGSDNVVEIDISNYWNGSSKGVPQSVCTIGNYLDVKLGIGGAIRRYRDGVLQEGRASAPSYTTTPSATGSPYSSPILSWYG</sequence>
<dbReference type="GeneID" id="18504867"/>
<organism evidence="1 2">
    <name type="scientific">Shigella phage pSb-1</name>
    <dbReference type="NCBI Taxonomy" id="1414738"/>
    <lineage>
        <taxon>Viruses</taxon>
        <taxon>Duplodnaviria</taxon>
        <taxon>Heunggongvirae</taxon>
        <taxon>Uroviricota</taxon>
        <taxon>Caudoviricetes</taxon>
        <taxon>Schitoviridae</taxon>
        <taxon>Enquatrovirinae</taxon>
        <taxon>Gamaleyavirus</taxon>
        <taxon>Gamaleyavirus Sb1</taxon>
    </lineage>
</organism>
<proteinExistence type="predicted"/>
<evidence type="ECO:0000313" key="2">
    <source>
        <dbReference type="Proteomes" id="UP000018812"/>
    </source>
</evidence>
<gene>
    <name evidence="1" type="ORF">psb1_0022</name>
</gene>
<dbReference type="EMBL" id="KF620435">
    <property type="protein sequence ID" value="AHB79440.1"/>
    <property type="molecule type" value="Genomic_DNA"/>
</dbReference>
<keyword evidence="2" id="KW-1185">Reference proteome</keyword>
<protein>
    <submittedName>
        <fullName evidence="1">Uncharacterized protein</fullName>
    </submittedName>
</protein>
<dbReference type="RefSeq" id="YP_009008423.1">
    <property type="nucleotide sequence ID" value="NC_023589.1"/>
</dbReference>
<dbReference type="Proteomes" id="UP000018812">
    <property type="component" value="Segment"/>
</dbReference>
<accession>V5UPY4</accession>
<name>V5UPY4_9CAUD</name>
<reference evidence="1 2" key="1">
    <citation type="journal article" date="2014" name="Res. Microbiol.">
        <title>Characterization and complete genome sequence of a novel N4-like bacteriophage, pSb-1 infecting Shigella boydii.</title>
        <authorList>
            <person name="Jun J.W."/>
            <person name="Yun S.K."/>
            <person name="Kim H.J."/>
            <person name="Chai J.Y."/>
            <person name="Park S.C."/>
        </authorList>
    </citation>
    <scope>NUCLEOTIDE SEQUENCE [LARGE SCALE GENOMIC DNA]</scope>
</reference>
<evidence type="ECO:0000313" key="1">
    <source>
        <dbReference type="EMBL" id="AHB79440.1"/>
    </source>
</evidence>